<feature type="domain" description="Polysaccharide lyase family 8 C-terminal" evidence="8">
    <location>
        <begin position="719"/>
        <end position="781"/>
    </location>
</feature>
<dbReference type="Gene3D" id="2.60.220.10">
    <property type="entry name" value="Polysaccharide lyase family 8-like, C-terminal"/>
    <property type="match status" value="1"/>
</dbReference>
<dbReference type="PANTHER" id="PTHR38481">
    <property type="entry name" value="HYALURONATE LYASE"/>
    <property type="match status" value="1"/>
</dbReference>
<dbReference type="SUPFAM" id="SSF48230">
    <property type="entry name" value="Chondroitin AC/alginate lyase"/>
    <property type="match status" value="1"/>
</dbReference>
<dbReference type="InterPro" id="IPR003159">
    <property type="entry name" value="Lyase_8_central_dom"/>
</dbReference>
<sequence length="816" mass="92387">MKKNCIYAIVLLWIGALAVQAQNEERRLSFDNLYRYSKDAQQVKDDKKEKAIKTFRNQYATVPYRAYDLTKIKISVPEILAFLNDDGTFTDWTGREKKVIEGKDAQEMGLFITDAMNRLWKLSEEFRNDRMGVSLDKDVFRKLQKSILYYGNLEVSRSNKVNRFHASCFAIPTAAVNIYYCFLKQMDAVENGKTKDQQLVDMCEMLKALALQSWTQPLRNDETDKNVVQIERFRNHVWWVGGNALAYRPLLPVAMMYRSIPMVDLLVQVAQGGISYTSQNTYNTAFWTEGCTADGAGWGHGMQCLVWGYPIDGGINALNILGALKNSPWDKKLTDENIETLLNFIRGSNWYYYKGNITPYIDRFTARYTPAKVDIRTLAIVDKLLKDWSDSFTPVQKNELRCFLHDARKRLISMNGYSDGMYNGTRWFFNNDDLIKKNDRYHMIVNMASVRCDGLESAVAAADEYNFYPADGMTLFQKSGNEYRKAIGAWDITMTPGVTAREGVEKLIPVTNWRGYCSKHNYAAASTNGGENAVAGYIFEKMDATDKIESERKKNIPLKNEILYGVKAYKSYFMLKDYMVALGAGITNLTPQMQGTIRTTIDQPEKESEVVVWSNGKILPVGAGMQSFPKDGTSFWVVQKGKFAYSILPQYTKNASFICETLKTDWVKRNSANKSIKDLPSQVDILRLWIDHTQNPVNDTYGYVVYAGDGMPEAELPFEVLRNDTLVQAVKSKDGKVIEAVFYQSGEVLDKGDVRLEVSAPCTVLIEDINGKITISVTDAAMNAGLKEIVLQWNGRHIPVAMPQGAFCGKPANITL</sequence>
<evidence type="ECO:0000256" key="4">
    <source>
        <dbReference type="ARBA" id="ARBA00022837"/>
    </source>
</evidence>
<dbReference type="Proteomes" id="UP001292913">
    <property type="component" value="Unassembled WGS sequence"/>
</dbReference>
<comment type="subunit">
    <text evidence="3">Monomer.</text>
</comment>
<dbReference type="GO" id="GO:0016829">
    <property type="term" value="F:lyase activity"/>
    <property type="evidence" value="ECO:0007669"/>
    <property type="project" value="UniProtKB-KW"/>
</dbReference>
<evidence type="ECO:0000259" key="7">
    <source>
        <dbReference type="Pfam" id="PF02278"/>
    </source>
</evidence>
<dbReference type="InterPro" id="IPR038970">
    <property type="entry name" value="Lyase_8"/>
</dbReference>
<evidence type="ECO:0000256" key="6">
    <source>
        <dbReference type="SAM" id="SignalP"/>
    </source>
</evidence>
<feature type="signal peptide" evidence="6">
    <location>
        <begin position="1"/>
        <end position="21"/>
    </location>
</feature>
<dbReference type="Pfam" id="PF02278">
    <property type="entry name" value="Lyase_8"/>
    <property type="match status" value="1"/>
</dbReference>
<organism evidence="9 10">
    <name type="scientific">Bacteroides vicugnae</name>
    <dbReference type="NCBI Taxonomy" id="3037989"/>
    <lineage>
        <taxon>Bacteria</taxon>
        <taxon>Pseudomonadati</taxon>
        <taxon>Bacteroidota</taxon>
        <taxon>Bacteroidia</taxon>
        <taxon>Bacteroidales</taxon>
        <taxon>Bacteroidaceae</taxon>
        <taxon>Bacteroides</taxon>
    </lineage>
</organism>
<evidence type="ECO:0000256" key="3">
    <source>
        <dbReference type="ARBA" id="ARBA00011245"/>
    </source>
</evidence>
<dbReference type="PANTHER" id="PTHR38481:SF1">
    <property type="entry name" value="HYALURONATE LYASE"/>
    <property type="match status" value="1"/>
</dbReference>
<comment type="cofactor">
    <cofactor evidence="1">
        <name>Ca(2+)</name>
        <dbReference type="ChEBI" id="CHEBI:29108"/>
    </cofactor>
</comment>
<dbReference type="SUPFAM" id="SSF74650">
    <property type="entry name" value="Galactose mutarotase-like"/>
    <property type="match status" value="1"/>
</dbReference>
<keyword evidence="5 9" id="KW-0456">Lyase</keyword>
<keyword evidence="6" id="KW-0732">Signal</keyword>
<name>A0ABU5HML4_9BACE</name>
<dbReference type="Gene3D" id="2.70.98.10">
    <property type="match status" value="1"/>
</dbReference>
<feature type="domain" description="Polysaccharide lyase family 8 central" evidence="7">
    <location>
        <begin position="426"/>
        <end position="706"/>
    </location>
</feature>
<comment type="caution">
    <text evidence="9">The sequence shown here is derived from an EMBL/GenBank/DDBJ whole genome shotgun (WGS) entry which is preliminary data.</text>
</comment>
<keyword evidence="4" id="KW-0106">Calcium</keyword>
<gene>
    <name evidence="9" type="ORF">QHG74_05705</name>
</gene>
<dbReference type="Pfam" id="PF02884">
    <property type="entry name" value="Lyase_8_C"/>
    <property type="match status" value="1"/>
</dbReference>
<evidence type="ECO:0000259" key="8">
    <source>
        <dbReference type="Pfam" id="PF02884"/>
    </source>
</evidence>
<evidence type="ECO:0000256" key="1">
    <source>
        <dbReference type="ARBA" id="ARBA00001913"/>
    </source>
</evidence>
<dbReference type="EMBL" id="JARZAK010000002">
    <property type="protein sequence ID" value="MDY7257209.1"/>
    <property type="molecule type" value="Genomic_DNA"/>
</dbReference>
<dbReference type="InterPro" id="IPR004103">
    <property type="entry name" value="Lyase_8_C"/>
</dbReference>
<feature type="chain" id="PRO_5047220022" evidence="6">
    <location>
        <begin position="22"/>
        <end position="816"/>
    </location>
</feature>
<accession>A0ABU5HML4</accession>
<dbReference type="InterPro" id="IPR011013">
    <property type="entry name" value="Gal_mutarotase_sf_dom"/>
</dbReference>
<comment type="similarity">
    <text evidence="2">Belongs to the polysaccharide lyase 8 family.</text>
</comment>
<dbReference type="InterPro" id="IPR008929">
    <property type="entry name" value="Chondroitin_lyas"/>
</dbReference>
<evidence type="ECO:0000256" key="5">
    <source>
        <dbReference type="ARBA" id="ARBA00023239"/>
    </source>
</evidence>
<evidence type="ECO:0000256" key="2">
    <source>
        <dbReference type="ARBA" id="ARBA00006699"/>
    </source>
</evidence>
<evidence type="ECO:0000313" key="9">
    <source>
        <dbReference type="EMBL" id="MDY7257209.1"/>
    </source>
</evidence>
<dbReference type="InterPro" id="IPR014718">
    <property type="entry name" value="GH-type_carb-bd"/>
</dbReference>
<dbReference type="SUPFAM" id="SSF49863">
    <property type="entry name" value="Hyaluronate lyase-like, C-terminal domain"/>
    <property type="match status" value="1"/>
</dbReference>
<dbReference type="RefSeq" id="WP_258981277.1">
    <property type="nucleotide sequence ID" value="NZ_JARZAK010000002.1"/>
</dbReference>
<reference evidence="9 10" key="1">
    <citation type="submission" date="2023-04" db="EMBL/GenBank/DDBJ databases">
        <title>Bacteroides pacosi sp. nov., isolated from the fecal material of an alpaca.</title>
        <authorList>
            <person name="Miller S."/>
            <person name="Hendry M."/>
            <person name="King J."/>
            <person name="Sankaranarayanan K."/>
            <person name="Lawson P.A."/>
        </authorList>
    </citation>
    <scope>NUCLEOTIDE SEQUENCE [LARGE SCALE GENOMIC DNA]</scope>
    <source>
        <strain evidence="9 10">A2-P53</strain>
    </source>
</reference>
<dbReference type="InterPro" id="IPR011071">
    <property type="entry name" value="Lyase_8-like_C"/>
</dbReference>
<protein>
    <submittedName>
        <fullName evidence="9">Polysaccharide lyase family 8 super-sandwich domain-containing protein</fullName>
    </submittedName>
</protein>
<evidence type="ECO:0000313" key="10">
    <source>
        <dbReference type="Proteomes" id="UP001292913"/>
    </source>
</evidence>
<proteinExistence type="inferred from homology"/>
<keyword evidence="10" id="KW-1185">Reference proteome</keyword>